<name>A0A8S2WX93_9BILA</name>
<dbReference type="InterPro" id="IPR001791">
    <property type="entry name" value="Laminin_G"/>
</dbReference>
<evidence type="ECO:0000259" key="2">
    <source>
        <dbReference type="PROSITE" id="PS50025"/>
    </source>
</evidence>
<proteinExistence type="predicted"/>
<dbReference type="EMBL" id="CAJOBI010072390">
    <property type="protein sequence ID" value="CAF4463982.1"/>
    <property type="molecule type" value="Genomic_DNA"/>
</dbReference>
<dbReference type="Pfam" id="PF02210">
    <property type="entry name" value="Laminin_G_2"/>
    <property type="match status" value="1"/>
</dbReference>
<dbReference type="Gene3D" id="2.60.120.200">
    <property type="match status" value="1"/>
</dbReference>
<dbReference type="Proteomes" id="UP000676336">
    <property type="component" value="Unassembled WGS sequence"/>
</dbReference>
<evidence type="ECO:0000256" key="1">
    <source>
        <dbReference type="PROSITE-ProRule" id="PRU00122"/>
    </source>
</evidence>
<comment type="caution">
    <text evidence="3">The sequence shown here is derived from an EMBL/GenBank/DDBJ whole genome shotgun (WGS) entry which is preliminary data.</text>
</comment>
<feature type="domain" description="Laminin G" evidence="2">
    <location>
        <begin position="1"/>
        <end position="75"/>
    </location>
</feature>
<feature type="non-terminal residue" evidence="3">
    <location>
        <position position="75"/>
    </location>
</feature>
<dbReference type="AlphaFoldDB" id="A0A8S2WX93"/>
<comment type="caution">
    <text evidence="1">Lacks conserved residue(s) required for the propagation of feature annotation.</text>
</comment>
<sequence>MYSNDDQRGLVLCLKDGKLQLKYYSPINKTSHILYNDNQTINDGRQHRILVTRQIPGADSQEKMHVQIDKRATQV</sequence>
<organism evidence="3 4">
    <name type="scientific">Rotaria magnacalcarata</name>
    <dbReference type="NCBI Taxonomy" id="392030"/>
    <lineage>
        <taxon>Eukaryota</taxon>
        <taxon>Metazoa</taxon>
        <taxon>Spiralia</taxon>
        <taxon>Gnathifera</taxon>
        <taxon>Rotifera</taxon>
        <taxon>Eurotatoria</taxon>
        <taxon>Bdelloidea</taxon>
        <taxon>Philodinida</taxon>
        <taxon>Philodinidae</taxon>
        <taxon>Rotaria</taxon>
    </lineage>
</organism>
<dbReference type="PROSITE" id="PS50025">
    <property type="entry name" value="LAM_G_DOMAIN"/>
    <property type="match status" value="1"/>
</dbReference>
<gene>
    <name evidence="3" type="ORF">SMN809_LOCUS33272</name>
</gene>
<evidence type="ECO:0000313" key="4">
    <source>
        <dbReference type="Proteomes" id="UP000676336"/>
    </source>
</evidence>
<reference evidence="3" key="1">
    <citation type="submission" date="2021-02" db="EMBL/GenBank/DDBJ databases">
        <authorList>
            <person name="Nowell W R."/>
        </authorList>
    </citation>
    <scope>NUCLEOTIDE SEQUENCE</scope>
</reference>
<accession>A0A8S2WX93</accession>
<protein>
    <recommendedName>
        <fullName evidence="2">Laminin G domain-containing protein</fullName>
    </recommendedName>
</protein>
<evidence type="ECO:0000313" key="3">
    <source>
        <dbReference type="EMBL" id="CAF4463982.1"/>
    </source>
</evidence>